<organism evidence="3 4">
    <name type="scientific">Chloropicon primus</name>
    <dbReference type="NCBI Taxonomy" id="1764295"/>
    <lineage>
        <taxon>Eukaryota</taxon>
        <taxon>Viridiplantae</taxon>
        <taxon>Chlorophyta</taxon>
        <taxon>Chloropicophyceae</taxon>
        <taxon>Chloropicales</taxon>
        <taxon>Chloropicaceae</taxon>
        <taxon>Chloropicon</taxon>
    </lineage>
</organism>
<dbReference type="OrthoDB" id="551028at2759"/>
<sequence length="505" mass="56397">MGSSREVVALAEHADGRWLARREERESKRRDKEDHHHRNVWTKEPHGGRYRVSTGPAARVGYDALEERPDGTKVEPDAGYEKPQAGLTSNFVGNHMTQGAIDLVQGSLTRKDRGYETEKLKRYQRTYHPPKLVSRGEDAGEKLASEPRSLVVERYRWWDAGARVVVEAGLYGESDGSGQGHVTVSEAFTSEGFCVTVVGEGEEASRVLKVPRLFKSIVPERSTCRTRNQGDRRKGLLVVSLQKEDEAVEWTDLRETAAESRTRAIAATAGGGVVASQSPPDLAVLRKAIRHQRKNKKPGDGLLFADLEKVKAGVQEERTKCQEEEEGLDHEIRAELMDCTTEELDFKLCELLELGDYGKALRCCGYALSVIDNANFEKKSHLLLQRSTCYSQLGDVKKACKDAEECRSMRVKTQEQEVLLTLAKLYEQGEDYEKAMGAVQNLSQVQPSHPSLGIMRSRIRRAMQQESRRKEEEAQQSDGSSGLLPSVPRPVLSKFENKGKSGAVF</sequence>
<evidence type="ECO:0000256" key="2">
    <source>
        <dbReference type="SAM" id="MobiDB-lite"/>
    </source>
</evidence>
<dbReference type="InterPro" id="IPR019734">
    <property type="entry name" value="TPR_rpt"/>
</dbReference>
<dbReference type="PROSITE" id="PS50005">
    <property type="entry name" value="TPR"/>
    <property type="match status" value="1"/>
</dbReference>
<gene>
    <name evidence="3" type="ORF">A3770_01p09910</name>
</gene>
<evidence type="ECO:0000313" key="3">
    <source>
        <dbReference type="EMBL" id="QDZ18473.1"/>
    </source>
</evidence>
<name>A0A5B8MDI0_9CHLO</name>
<dbReference type="EMBL" id="CP031034">
    <property type="protein sequence ID" value="QDZ18473.1"/>
    <property type="molecule type" value="Genomic_DNA"/>
</dbReference>
<feature type="region of interest" description="Disordered" evidence="2">
    <location>
        <begin position="1"/>
        <end position="55"/>
    </location>
</feature>
<feature type="region of interest" description="Disordered" evidence="2">
    <location>
        <begin position="461"/>
        <end position="505"/>
    </location>
</feature>
<keyword evidence="1" id="KW-0802">TPR repeat</keyword>
<evidence type="ECO:0000256" key="1">
    <source>
        <dbReference type="PROSITE-ProRule" id="PRU00339"/>
    </source>
</evidence>
<proteinExistence type="predicted"/>
<keyword evidence="4" id="KW-1185">Reference proteome</keyword>
<evidence type="ECO:0000313" key="4">
    <source>
        <dbReference type="Proteomes" id="UP000316726"/>
    </source>
</evidence>
<feature type="compositionally biased region" description="Basic and acidic residues" evidence="2">
    <location>
        <begin position="12"/>
        <end position="47"/>
    </location>
</feature>
<dbReference type="SUPFAM" id="SSF48452">
    <property type="entry name" value="TPR-like"/>
    <property type="match status" value="1"/>
</dbReference>
<dbReference type="InterPro" id="IPR008978">
    <property type="entry name" value="HSP20-like_chaperone"/>
</dbReference>
<dbReference type="Proteomes" id="UP000316726">
    <property type="component" value="Chromosome 1"/>
</dbReference>
<protein>
    <submittedName>
        <fullName evidence="3">Uncharacterized protein</fullName>
    </submittedName>
</protein>
<dbReference type="InterPro" id="IPR011990">
    <property type="entry name" value="TPR-like_helical_dom_sf"/>
</dbReference>
<dbReference type="AlphaFoldDB" id="A0A5B8MDI0"/>
<dbReference type="Gene3D" id="2.60.40.790">
    <property type="match status" value="1"/>
</dbReference>
<accession>A0A5B8MDI0</accession>
<dbReference type="Gene3D" id="1.25.40.10">
    <property type="entry name" value="Tetratricopeptide repeat domain"/>
    <property type="match status" value="1"/>
</dbReference>
<feature type="repeat" description="TPR" evidence="1">
    <location>
        <begin position="416"/>
        <end position="449"/>
    </location>
</feature>
<reference evidence="3 4" key="1">
    <citation type="submission" date="2018-07" db="EMBL/GenBank/DDBJ databases">
        <title>The complete nuclear genome of the prasinophyte Chloropicon primus (CCMP1205).</title>
        <authorList>
            <person name="Pombert J.-F."/>
            <person name="Otis C."/>
            <person name="Turmel M."/>
            <person name="Lemieux C."/>
        </authorList>
    </citation>
    <scope>NUCLEOTIDE SEQUENCE [LARGE SCALE GENOMIC DNA]</scope>
    <source>
        <strain evidence="3 4">CCMP1205</strain>
    </source>
</reference>